<dbReference type="InterPro" id="IPR043128">
    <property type="entry name" value="Rev_trsase/Diguanyl_cyclase"/>
</dbReference>
<comment type="caution">
    <text evidence="6">The sequence shown here is derived from an EMBL/GenBank/DDBJ whole genome shotgun (WGS) entry which is preliminary data.</text>
</comment>
<dbReference type="EMBL" id="JAAAWP010000010">
    <property type="protein sequence ID" value="NDW22739.1"/>
    <property type="molecule type" value="Genomic_DNA"/>
</dbReference>
<feature type="transmembrane region" description="Helical" evidence="1">
    <location>
        <begin position="12"/>
        <end position="31"/>
    </location>
</feature>
<dbReference type="InterPro" id="IPR035919">
    <property type="entry name" value="EAL_sf"/>
</dbReference>
<dbReference type="Proteomes" id="UP000478837">
    <property type="component" value="Unassembled WGS sequence"/>
</dbReference>
<feature type="domain" description="EAL" evidence="4">
    <location>
        <begin position="740"/>
        <end position="1000"/>
    </location>
</feature>
<keyword evidence="1" id="KW-1133">Transmembrane helix</keyword>
<dbReference type="PROSITE" id="PS50112">
    <property type="entry name" value="PAS"/>
    <property type="match status" value="1"/>
</dbReference>
<dbReference type="InterPro" id="IPR000014">
    <property type="entry name" value="PAS"/>
</dbReference>
<dbReference type="NCBIfam" id="TIGR00229">
    <property type="entry name" value="sensory_box"/>
    <property type="match status" value="1"/>
</dbReference>
<dbReference type="AlphaFoldDB" id="A0A6L9MWV8"/>
<dbReference type="InterPro" id="IPR000700">
    <property type="entry name" value="PAS-assoc_C"/>
</dbReference>
<evidence type="ECO:0000259" key="3">
    <source>
        <dbReference type="PROSITE" id="PS50113"/>
    </source>
</evidence>
<keyword evidence="1" id="KW-0812">Transmembrane</keyword>
<dbReference type="CDD" id="cd01948">
    <property type="entry name" value="EAL"/>
    <property type="match status" value="1"/>
</dbReference>
<dbReference type="InterPro" id="IPR000160">
    <property type="entry name" value="GGDEF_dom"/>
</dbReference>
<dbReference type="InterPro" id="IPR029787">
    <property type="entry name" value="Nucleotide_cyclase"/>
</dbReference>
<dbReference type="CDD" id="cd00130">
    <property type="entry name" value="PAS"/>
    <property type="match status" value="1"/>
</dbReference>
<gene>
    <name evidence="6" type="ORF">GTW09_14515</name>
</gene>
<evidence type="ECO:0000259" key="5">
    <source>
        <dbReference type="PROSITE" id="PS50887"/>
    </source>
</evidence>
<dbReference type="Gene3D" id="3.30.450.20">
    <property type="entry name" value="PAS domain"/>
    <property type="match status" value="1"/>
</dbReference>
<evidence type="ECO:0000313" key="6">
    <source>
        <dbReference type="EMBL" id="NDW22739.1"/>
    </source>
</evidence>
<dbReference type="Pfam" id="PF00563">
    <property type="entry name" value="EAL"/>
    <property type="match status" value="1"/>
</dbReference>
<feature type="domain" description="GGDEF" evidence="5">
    <location>
        <begin position="596"/>
        <end position="729"/>
    </location>
</feature>
<dbReference type="PROSITE" id="PS50883">
    <property type="entry name" value="EAL"/>
    <property type="match status" value="1"/>
</dbReference>
<name>A0A6L9MWV8_9ALTE</name>
<dbReference type="SMART" id="SM00267">
    <property type="entry name" value="GGDEF"/>
    <property type="match status" value="1"/>
</dbReference>
<dbReference type="SMART" id="SM00052">
    <property type="entry name" value="EAL"/>
    <property type="match status" value="1"/>
</dbReference>
<sequence length="1002" mass="112502">MFKQMNHRVYALPLMLFIFLAVLFVSAGVYIKKEEKSARISKAQSVAEQVMISLEVFSTERIQAVTNLMRTWPSFEPNKKDWFNAQSMSLMGMQRGFSSLVYINADRRIEWVATPPYAAKTRISNALIGKPMAAVGMTIDAVTETFTSTLTFSELTQHHYILIGRSISPQEPEHGHIVAGFDVQTILGVMLGELVGPQFNFELTAQEEVLFQSGEFVSDGTQITLPEFQFLERPISLSMQSQLSPYNPGMLVIAVGLLMSVLVSYIFHKQLKGAVRLSDSQQRYVTASEASLDALLIYQPNEDDYVLVESNSHSAFIFRGVIEKLKAMTLAQQAQFLALGDILTKVAHVAKTGTPYEAYVAVENKEVTPDWLKVQVVKAGDNIAITVRDVSERFKAQQDLAHSEERYRRLVDGMRRHFVYTKKTNHRFAYVSAGVEQLLGYEPDDFCNNEPKFVRQIPDETLEIRRLIAHGQKPSPYLVRYANHQGRECIIEFSDTPILDENKRIIAIEGIARDVTEELALQEKVTFQANHDQLTGLLNRYAFDATLRNILKEIRVVDNLDTGPLKNEISLVKESTGQIQPTIQPQTSPQTGNTSKESVMCFIDMDRFKLVNDSCGHPAGDKLLREVAGIFENHVRSYDLLARIGGDEFCIIFKNQCIDDVKKRLDNLLESISNYRFFYDDKMFFIGASIGVIEINANTKNAESLIKAADNACYKAKQLGRNRYVIHSDSDNQNAIDDNENSLLQTLHRALQHDGFELFSQAIMPLCHKNASKTTHLQHYEILLRLRNEAGSLVSPGLFIPLAERHGLMSKVDMWVVKNTIRILEAHPSHLDNVGKVAINLSGITLGDDVALQKIAQLIQSTTVPAEKICFEITETTAVTNLNAARDFISTLRDLGCSFALDDFGAGMSSFTYLKNLDVDYVKIDGSFVRNIVYDPIDRATVTAINNIAHSMGKKTVAEFVVDEATTDVLRELQVDFGQGFALDKPKPLAHRVQWRVKLASA</sequence>
<keyword evidence="7" id="KW-1185">Reference proteome</keyword>
<accession>A0A6L9MWV8</accession>
<dbReference type="RefSeq" id="WP_163112477.1">
    <property type="nucleotide sequence ID" value="NZ_JAAAWP010000010.1"/>
</dbReference>
<feature type="domain" description="PAS" evidence="2">
    <location>
        <begin position="403"/>
        <end position="446"/>
    </location>
</feature>
<dbReference type="InterPro" id="IPR001633">
    <property type="entry name" value="EAL_dom"/>
</dbReference>
<reference evidence="6 7" key="1">
    <citation type="submission" date="2020-01" db="EMBL/GenBank/DDBJ databases">
        <title>Genomes of bacteria type strains.</title>
        <authorList>
            <person name="Chen J."/>
            <person name="Zhu S."/>
            <person name="Yang J."/>
        </authorList>
    </citation>
    <scope>NUCLEOTIDE SEQUENCE [LARGE SCALE GENOMIC DNA]</scope>
    <source>
        <strain evidence="6 7">LMG 22958</strain>
    </source>
</reference>
<evidence type="ECO:0000256" key="1">
    <source>
        <dbReference type="SAM" id="Phobius"/>
    </source>
</evidence>
<evidence type="ECO:0000259" key="2">
    <source>
        <dbReference type="PROSITE" id="PS50112"/>
    </source>
</evidence>
<dbReference type="CDD" id="cd01949">
    <property type="entry name" value="GGDEF"/>
    <property type="match status" value="1"/>
</dbReference>
<feature type="domain" description="PAC" evidence="3">
    <location>
        <begin position="475"/>
        <end position="527"/>
    </location>
</feature>
<protein>
    <submittedName>
        <fullName evidence="6">EAL domain-containing protein</fullName>
    </submittedName>
</protein>
<dbReference type="Gene3D" id="3.20.20.450">
    <property type="entry name" value="EAL domain"/>
    <property type="match status" value="1"/>
</dbReference>
<keyword evidence="1" id="KW-0472">Membrane</keyword>
<dbReference type="SUPFAM" id="SSF55073">
    <property type="entry name" value="Nucleotide cyclase"/>
    <property type="match status" value="1"/>
</dbReference>
<dbReference type="PANTHER" id="PTHR44757:SF4">
    <property type="entry name" value="DIGUANYLATE CYCLASE DGCE-RELATED"/>
    <property type="match status" value="1"/>
</dbReference>
<dbReference type="PROSITE" id="PS50887">
    <property type="entry name" value="GGDEF"/>
    <property type="match status" value="1"/>
</dbReference>
<dbReference type="InterPro" id="IPR035965">
    <property type="entry name" value="PAS-like_dom_sf"/>
</dbReference>
<proteinExistence type="predicted"/>
<dbReference type="Gene3D" id="3.30.70.270">
    <property type="match status" value="1"/>
</dbReference>
<dbReference type="NCBIfam" id="TIGR00254">
    <property type="entry name" value="GGDEF"/>
    <property type="match status" value="1"/>
</dbReference>
<dbReference type="PANTHER" id="PTHR44757">
    <property type="entry name" value="DIGUANYLATE CYCLASE DGCP"/>
    <property type="match status" value="1"/>
</dbReference>
<organism evidence="6 7">
    <name type="scientific">Alteromonas hispanica</name>
    <dbReference type="NCBI Taxonomy" id="315421"/>
    <lineage>
        <taxon>Bacteria</taxon>
        <taxon>Pseudomonadati</taxon>
        <taxon>Pseudomonadota</taxon>
        <taxon>Gammaproteobacteria</taxon>
        <taxon>Alteromonadales</taxon>
        <taxon>Alteromonadaceae</taxon>
        <taxon>Alteromonas/Salinimonas group</taxon>
        <taxon>Alteromonas</taxon>
    </lineage>
</organism>
<dbReference type="Pfam" id="PF13426">
    <property type="entry name" value="PAS_9"/>
    <property type="match status" value="1"/>
</dbReference>
<dbReference type="InterPro" id="IPR052155">
    <property type="entry name" value="Biofilm_reg_signaling"/>
</dbReference>
<dbReference type="Pfam" id="PF00990">
    <property type="entry name" value="GGDEF"/>
    <property type="match status" value="1"/>
</dbReference>
<dbReference type="SUPFAM" id="SSF141868">
    <property type="entry name" value="EAL domain-like"/>
    <property type="match status" value="1"/>
</dbReference>
<evidence type="ECO:0000259" key="4">
    <source>
        <dbReference type="PROSITE" id="PS50883"/>
    </source>
</evidence>
<dbReference type="PROSITE" id="PS50113">
    <property type="entry name" value="PAC"/>
    <property type="match status" value="1"/>
</dbReference>
<evidence type="ECO:0000313" key="7">
    <source>
        <dbReference type="Proteomes" id="UP000478837"/>
    </source>
</evidence>
<dbReference type="SUPFAM" id="SSF55785">
    <property type="entry name" value="PYP-like sensor domain (PAS domain)"/>
    <property type="match status" value="1"/>
</dbReference>